<dbReference type="Gene3D" id="3.10.180.10">
    <property type="entry name" value="2,3-Dihydroxybiphenyl 1,2-Dioxygenase, domain 1"/>
    <property type="match status" value="2"/>
</dbReference>
<evidence type="ECO:0000259" key="1">
    <source>
        <dbReference type="PROSITE" id="PS51819"/>
    </source>
</evidence>
<dbReference type="InterPro" id="IPR029068">
    <property type="entry name" value="Glyas_Bleomycin-R_OHBP_Dase"/>
</dbReference>
<dbReference type="OrthoDB" id="9803142at2"/>
<sequence>MTYLIRQMGHVIISSPDPLGAAQDLCDVVGLRITEVDGETVYLSSNDRHHEVTYIKGDGKAVACGLEAVNADAVDEVYRRAKSDGLEILSDRPLGKHYERAVRLVAPGGTIFEVHTPIARSQPRQYSYSTPGARPRRIEHINSFAPDTAVYGDFCVKVLGLKLSDMTEDGALRWYRAEDGYHHTIAMGPGESGLHHYAFDLHSLQDLQTIADNLAGKERALVWGPGRHGAGGNVFTYYADPHGCLVENSIELDRIDNDATYEPRSWDISEGLAGRWLNLWGTPPTQSFLRPGIAFDPTV</sequence>
<dbReference type="RefSeq" id="WP_060717229.1">
    <property type="nucleotide sequence ID" value="NZ_CP055266.1"/>
</dbReference>
<dbReference type="Proteomes" id="UP000436911">
    <property type="component" value="Unassembled WGS sequence"/>
</dbReference>
<protein>
    <submittedName>
        <fullName evidence="2">Oxidoreductase</fullName>
    </submittedName>
</protein>
<dbReference type="GeneID" id="60680507"/>
<dbReference type="EMBL" id="QUSG01000002">
    <property type="protein sequence ID" value="KAA3529947.1"/>
    <property type="molecule type" value="Genomic_DNA"/>
</dbReference>
<name>A0A109CV20_AGRVI</name>
<dbReference type="PROSITE" id="PS51819">
    <property type="entry name" value="VOC"/>
    <property type="match status" value="2"/>
</dbReference>
<evidence type="ECO:0000313" key="2">
    <source>
        <dbReference type="EMBL" id="KAA3529947.1"/>
    </source>
</evidence>
<evidence type="ECO:0000313" key="3">
    <source>
        <dbReference type="Proteomes" id="UP000436911"/>
    </source>
</evidence>
<feature type="domain" description="VOC" evidence="1">
    <location>
        <begin position="137"/>
        <end position="251"/>
    </location>
</feature>
<reference evidence="2 3" key="1">
    <citation type="submission" date="2018-08" db="EMBL/GenBank/DDBJ databases">
        <title>Genome sequencing of Agrobacterium vitis strain ICMP 10754.</title>
        <authorList>
            <person name="Visnovsky S.B."/>
            <person name="Pitman A.R."/>
        </authorList>
    </citation>
    <scope>NUCLEOTIDE SEQUENCE [LARGE SCALE GENOMIC DNA]</scope>
    <source>
        <strain evidence="2 3">ICMP 10754</strain>
    </source>
</reference>
<dbReference type="InterPro" id="IPR037523">
    <property type="entry name" value="VOC_core"/>
</dbReference>
<gene>
    <name evidence="2" type="ORF">DXT89_04070</name>
</gene>
<comment type="caution">
    <text evidence="2">The sequence shown here is derived from an EMBL/GenBank/DDBJ whole genome shotgun (WGS) entry which is preliminary data.</text>
</comment>
<accession>A0A109CV20</accession>
<dbReference type="Pfam" id="PF00903">
    <property type="entry name" value="Glyoxalase"/>
    <property type="match status" value="1"/>
</dbReference>
<dbReference type="SUPFAM" id="SSF54593">
    <property type="entry name" value="Glyoxalase/Bleomycin resistance protein/Dihydroxybiphenyl dioxygenase"/>
    <property type="match status" value="1"/>
</dbReference>
<organism evidence="2 3">
    <name type="scientific">Agrobacterium vitis</name>
    <name type="common">Rhizobium vitis</name>
    <dbReference type="NCBI Taxonomy" id="373"/>
    <lineage>
        <taxon>Bacteria</taxon>
        <taxon>Pseudomonadati</taxon>
        <taxon>Pseudomonadota</taxon>
        <taxon>Alphaproteobacteria</taxon>
        <taxon>Hyphomicrobiales</taxon>
        <taxon>Rhizobiaceae</taxon>
        <taxon>Rhizobium/Agrobacterium group</taxon>
        <taxon>Agrobacterium</taxon>
    </lineage>
</organism>
<proteinExistence type="predicted"/>
<dbReference type="AlphaFoldDB" id="A0A109CV20"/>
<dbReference type="InterPro" id="IPR004360">
    <property type="entry name" value="Glyas_Fos-R_dOase_dom"/>
</dbReference>
<feature type="domain" description="VOC" evidence="1">
    <location>
        <begin position="7"/>
        <end position="117"/>
    </location>
</feature>